<sequence length="84" mass="9425">MNFKLIFSLSLIGLAVLFVVQNVAIVEIQFLIWSFSIARSVLIFCVLAIGIIAGWLLHSYSAHKRKNREEHAPDPSPTDYKPGI</sequence>
<dbReference type="AlphaFoldDB" id="A0A8J6TEL7"/>
<evidence type="ECO:0000313" key="9">
    <source>
        <dbReference type="Proteomes" id="UP000614424"/>
    </source>
</evidence>
<keyword evidence="2 6" id="KW-0812">Transmembrane</keyword>
<name>A0A8J6TEL7_9BACT</name>
<keyword evidence="3 6" id="KW-1133">Transmembrane helix</keyword>
<feature type="domain" description="Lipopolysaccharide assembly protein A" evidence="7">
    <location>
        <begin position="21"/>
        <end position="68"/>
    </location>
</feature>
<evidence type="ECO:0000256" key="3">
    <source>
        <dbReference type="ARBA" id="ARBA00022989"/>
    </source>
</evidence>
<evidence type="ECO:0000256" key="4">
    <source>
        <dbReference type="ARBA" id="ARBA00023136"/>
    </source>
</evidence>
<evidence type="ECO:0000256" key="2">
    <source>
        <dbReference type="ARBA" id="ARBA00022692"/>
    </source>
</evidence>
<reference evidence="8 9" key="1">
    <citation type="submission" date="2020-08" db="EMBL/GenBank/DDBJ databases">
        <title>Bridging the membrane lipid divide: bacteria of the FCB group superphylum have the potential to synthesize archaeal ether lipids.</title>
        <authorList>
            <person name="Villanueva L."/>
            <person name="Von Meijenfeldt F.A.B."/>
            <person name="Westbye A.B."/>
            <person name="Yadav S."/>
            <person name="Hopmans E.C."/>
            <person name="Dutilh B.E."/>
            <person name="Sinninghe Damste J.S."/>
        </authorList>
    </citation>
    <scope>NUCLEOTIDE SEQUENCE [LARGE SCALE GENOMIC DNA]</scope>
    <source>
        <strain evidence="8">NIOZ-UU47</strain>
    </source>
</reference>
<feature type="region of interest" description="Disordered" evidence="5">
    <location>
        <begin position="65"/>
        <end position="84"/>
    </location>
</feature>
<dbReference type="Proteomes" id="UP000614424">
    <property type="component" value="Unassembled WGS sequence"/>
</dbReference>
<gene>
    <name evidence="8" type="ORF">H8E41_03490</name>
</gene>
<evidence type="ECO:0000256" key="1">
    <source>
        <dbReference type="ARBA" id="ARBA00022475"/>
    </source>
</evidence>
<accession>A0A8J6TEL7</accession>
<keyword evidence="4 6" id="KW-0472">Membrane</keyword>
<organism evidence="8 9">
    <name type="scientific">Candidatus Desulfobia pelagia</name>
    <dbReference type="NCBI Taxonomy" id="2841692"/>
    <lineage>
        <taxon>Bacteria</taxon>
        <taxon>Pseudomonadati</taxon>
        <taxon>Thermodesulfobacteriota</taxon>
        <taxon>Desulfobulbia</taxon>
        <taxon>Desulfobulbales</taxon>
        <taxon>Desulfobulbaceae</taxon>
        <taxon>Candidatus Desulfobia</taxon>
    </lineage>
</organism>
<dbReference type="InterPro" id="IPR010445">
    <property type="entry name" value="LapA_dom"/>
</dbReference>
<keyword evidence="1" id="KW-1003">Cell membrane</keyword>
<proteinExistence type="predicted"/>
<evidence type="ECO:0000259" key="7">
    <source>
        <dbReference type="Pfam" id="PF06305"/>
    </source>
</evidence>
<dbReference type="Pfam" id="PF06305">
    <property type="entry name" value="LapA_dom"/>
    <property type="match status" value="1"/>
</dbReference>
<dbReference type="EMBL" id="JACNJZ010000061">
    <property type="protein sequence ID" value="MBC8316943.1"/>
    <property type="molecule type" value="Genomic_DNA"/>
</dbReference>
<dbReference type="GO" id="GO:0005886">
    <property type="term" value="C:plasma membrane"/>
    <property type="evidence" value="ECO:0007669"/>
    <property type="project" value="InterPro"/>
</dbReference>
<evidence type="ECO:0000256" key="5">
    <source>
        <dbReference type="SAM" id="MobiDB-lite"/>
    </source>
</evidence>
<evidence type="ECO:0000313" key="8">
    <source>
        <dbReference type="EMBL" id="MBC8316943.1"/>
    </source>
</evidence>
<protein>
    <submittedName>
        <fullName evidence="8">LapA family protein</fullName>
    </submittedName>
</protein>
<evidence type="ECO:0000256" key="6">
    <source>
        <dbReference type="SAM" id="Phobius"/>
    </source>
</evidence>
<feature type="transmembrane region" description="Helical" evidence="6">
    <location>
        <begin position="32"/>
        <end position="57"/>
    </location>
</feature>
<comment type="caution">
    <text evidence="8">The sequence shown here is derived from an EMBL/GenBank/DDBJ whole genome shotgun (WGS) entry which is preliminary data.</text>
</comment>